<evidence type="ECO:0000256" key="9">
    <source>
        <dbReference type="ARBA" id="ARBA00022723"/>
    </source>
</evidence>
<keyword evidence="16" id="KW-0865">Zymogen</keyword>
<keyword evidence="12" id="KW-0256">Endoplasmic reticulum</keyword>
<comment type="subcellular location">
    <subcellularLocation>
        <location evidence="1">Endoplasmic reticulum</location>
    </subcellularLocation>
    <subcellularLocation>
        <location evidence="3">Golgi apparatus</location>
    </subcellularLocation>
    <subcellularLocation>
        <location evidence="2">Lysosome</location>
    </subcellularLocation>
    <subcellularLocation>
        <location evidence="4">Secreted</location>
    </subcellularLocation>
</comment>
<keyword evidence="7 23" id="KW-0121">Carboxypeptidase</keyword>
<dbReference type="InterPro" id="IPR039866">
    <property type="entry name" value="CPQ"/>
</dbReference>
<feature type="signal peptide" evidence="21">
    <location>
        <begin position="1"/>
        <end position="27"/>
    </location>
</feature>
<keyword evidence="10 21" id="KW-0732">Signal</keyword>
<evidence type="ECO:0000256" key="3">
    <source>
        <dbReference type="ARBA" id="ARBA00004555"/>
    </source>
</evidence>
<evidence type="ECO:0000256" key="17">
    <source>
        <dbReference type="ARBA" id="ARBA00023180"/>
    </source>
</evidence>
<accession>A0A1M5MMS4</accession>
<dbReference type="PANTHER" id="PTHR12053:SF3">
    <property type="entry name" value="CARBOXYPEPTIDASE Q"/>
    <property type="match status" value="1"/>
</dbReference>
<comment type="subunit">
    <text evidence="19">Homodimer. The monomeric form is inactive while the homodimer is active.</text>
</comment>
<dbReference type="Gene3D" id="3.40.630.10">
    <property type="entry name" value="Zn peptidases"/>
    <property type="match status" value="1"/>
</dbReference>
<dbReference type="Proteomes" id="UP000199758">
    <property type="component" value="Unassembled WGS sequence"/>
</dbReference>
<evidence type="ECO:0000256" key="10">
    <source>
        <dbReference type="ARBA" id="ARBA00022729"/>
    </source>
</evidence>
<keyword evidence="17" id="KW-0325">Glycoprotein</keyword>
<evidence type="ECO:0000256" key="6">
    <source>
        <dbReference type="ARBA" id="ARBA00022525"/>
    </source>
</evidence>
<evidence type="ECO:0000256" key="15">
    <source>
        <dbReference type="ARBA" id="ARBA00023049"/>
    </source>
</evidence>
<dbReference type="AlphaFoldDB" id="A0A1M5MMS4"/>
<dbReference type="EMBL" id="FQWZ01000003">
    <property type="protein sequence ID" value="SHG78083.1"/>
    <property type="molecule type" value="Genomic_DNA"/>
</dbReference>
<evidence type="ECO:0000256" key="21">
    <source>
        <dbReference type="SAM" id="SignalP"/>
    </source>
</evidence>
<keyword evidence="24" id="KW-1185">Reference proteome</keyword>
<evidence type="ECO:0000256" key="12">
    <source>
        <dbReference type="ARBA" id="ARBA00022824"/>
    </source>
</evidence>
<keyword evidence="6" id="KW-0964">Secreted</keyword>
<evidence type="ECO:0000256" key="14">
    <source>
        <dbReference type="ARBA" id="ARBA00023034"/>
    </source>
</evidence>
<dbReference type="STRING" id="490188.SAMN04488068_1327"/>
<keyword evidence="14" id="KW-0333">Golgi apparatus</keyword>
<dbReference type="PANTHER" id="PTHR12053">
    <property type="entry name" value="PROTEASE FAMILY M28 PLASMA GLUTAMATE CARBOXYPEPTIDASE-RELATED"/>
    <property type="match status" value="1"/>
</dbReference>
<evidence type="ECO:0000256" key="4">
    <source>
        <dbReference type="ARBA" id="ARBA00004613"/>
    </source>
</evidence>
<feature type="chain" id="PRO_5012296509" description="Carboxypeptidase Q" evidence="21">
    <location>
        <begin position="28"/>
        <end position="489"/>
    </location>
</feature>
<evidence type="ECO:0000256" key="8">
    <source>
        <dbReference type="ARBA" id="ARBA00022670"/>
    </source>
</evidence>
<evidence type="ECO:0000256" key="20">
    <source>
        <dbReference type="ARBA" id="ARBA00033328"/>
    </source>
</evidence>
<dbReference type="Pfam" id="PF04389">
    <property type="entry name" value="Peptidase_M28"/>
    <property type="match status" value="1"/>
</dbReference>
<protein>
    <recommendedName>
        <fullName evidence="5">Carboxypeptidase Q</fullName>
    </recommendedName>
    <alternativeName>
        <fullName evidence="20">Plasma glutamate carboxypeptidase</fullName>
    </alternativeName>
</protein>
<evidence type="ECO:0000256" key="16">
    <source>
        <dbReference type="ARBA" id="ARBA00023145"/>
    </source>
</evidence>
<dbReference type="GO" id="GO:0005764">
    <property type="term" value="C:lysosome"/>
    <property type="evidence" value="ECO:0007669"/>
    <property type="project" value="UniProtKB-SubCell"/>
</dbReference>
<evidence type="ECO:0000256" key="19">
    <source>
        <dbReference type="ARBA" id="ARBA00025833"/>
    </source>
</evidence>
<keyword evidence="11" id="KW-0378">Hydrolase</keyword>
<keyword evidence="18" id="KW-0458">Lysosome</keyword>
<feature type="domain" description="Peptidase M28" evidence="22">
    <location>
        <begin position="280"/>
        <end position="469"/>
    </location>
</feature>
<dbReference type="OrthoDB" id="9769665at2"/>
<dbReference type="Gene3D" id="3.50.30.30">
    <property type="match status" value="1"/>
</dbReference>
<evidence type="ECO:0000256" key="13">
    <source>
        <dbReference type="ARBA" id="ARBA00022833"/>
    </source>
</evidence>
<evidence type="ECO:0000256" key="7">
    <source>
        <dbReference type="ARBA" id="ARBA00022645"/>
    </source>
</evidence>
<reference evidence="23 24" key="1">
    <citation type="submission" date="2016-11" db="EMBL/GenBank/DDBJ databases">
        <authorList>
            <person name="Jaros S."/>
            <person name="Januszkiewicz K."/>
            <person name="Wedrychowicz H."/>
        </authorList>
    </citation>
    <scope>NUCLEOTIDE SEQUENCE [LARGE SCALE GENOMIC DNA]</scope>
    <source>
        <strain evidence="23 24">CGMCC 1.7049</strain>
    </source>
</reference>
<dbReference type="GO" id="GO:0070573">
    <property type="term" value="F:metallodipeptidase activity"/>
    <property type="evidence" value="ECO:0007669"/>
    <property type="project" value="InterPro"/>
</dbReference>
<keyword evidence="9" id="KW-0479">Metal-binding</keyword>
<evidence type="ECO:0000256" key="1">
    <source>
        <dbReference type="ARBA" id="ARBA00004240"/>
    </source>
</evidence>
<evidence type="ECO:0000256" key="5">
    <source>
        <dbReference type="ARBA" id="ARBA00014116"/>
    </source>
</evidence>
<evidence type="ECO:0000313" key="24">
    <source>
        <dbReference type="Proteomes" id="UP000199758"/>
    </source>
</evidence>
<gene>
    <name evidence="23" type="ORF">SAMN04488068_1327</name>
</gene>
<organism evidence="23 24">
    <name type="scientific">Hydrocarboniphaga daqingensis</name>
    <dbReference type="NCBI Taxonomy" id="490188"/>
    <lineage>
        <taxon>Bacteria</taxon>
        <taxon>Pseudomonadati</taxon>
        <taxon>Pseudomonadota</taxon>
        <taxon>Gammaproteobacteria</taxon>
        <taxon>Nevskiales</taxon>
        <taxon>Nevskiaceae</taxon>
        <taxon>Hydrocarboniphaga</taxon>
    </lineage>
</organism>
<keyword evidence="8" id="KW-0645">Protease</keyword>
<evidence type="ECO:0000256" key="18">
    <source>
        <dbReference type="ARBA" id="ARBA00023228"/>
    </source>
</evidence>
<keyword evidence="15" id="KW-0482">Metalloprotease</keyword>
<evidence type="ECO:0000256" key="11">
    <source>
        <dbReference type="ARBA" id="ARBA00022801"/>
    </source>
</evidence>
<sequence length="489" mass="50385">MRFALSLSILAISVACGSWSLPLHAQAAPGPMPPVPAAEIDVATLARIRDAAMASDYAYQRLADLSDKIGPRLSGSAGAEAAVAYVAAAMKAEGLTVSLQPVKVPHWVRGLETGELVDYAGRPAGVTQHLQLTALGGSAATPAKGLTAPVLLVRSVAELRERAAEARGSIVLISTPFNQNYADNGQAGQAYREAGEPRFIGPSVAAQAGARAALVRSVGGANYRLAHAGTTRWSDGVAPIPAAALTAEDAMLIERLAAQGPVSLKLVLTPQTLPDADSHNVLADLPGREKPDEVVIVSGHLDSWDLGTGAMDDGMGVAAAMGAVQVLKSLGLAPRRSVRMVAWMNEENGGRGGKAYFDAVKDRIATQSAAIESDFGLAGPLGFSASISEAQAKRLAPVGLVLRAIGAGVVDTVAGDVGADIAPLQAAGVPGIAPLVDGRHYFDLHHTAADTFDKIDPQALRRQTAVLAVLAYALADLPEPLERAPTAPR</sequence>
<evidence type="ECO:0000313" key="23">
    <source>
        <dbReference type="EMBL" id="SHG78083.1"/>
    </source>
</evidence>
<dbReference type="GO" id="GO:0006508">
    <property type="term" value="P:proteolysis"/>
    <property type="evidence" value="ECO:0007669"/>
    <property type="project" value="UniProtKB-KW"/>
</dbReference>
<dbReference type="GO" id="GO:0004180">
    <property type="term" value="F:carboxypeptidase activity"/>
    <property type="evidence" value="ECO:0007669"/>
    <property type="project" value="UniProtKB-KW"/>
</dbReference>
<dbReference type="SUPFAM" id="SSF53187">
    <property type="entry name" value="Zn-dependent exopeptidases"/>
    <property type="match status" value="1"/>
</dbReference>
<dbReference type="GO" id="GO:0046872">
    <property type="term" value="F:metal ion binding"/>
    <property type="evidence" value="ECO:0007669"/>
    <property type="project" value="UniProtKB-KW"/>
</dbReference>
<evidence type="ECO:0000259" key="22">
    <source>
        <dbReference type="Pfam" id="PF04389"/>
    </source>
</evidence>
<proteinExistence type="predicted"/>
<dbReference type="PROSITE" id="PS51257">
    <property type="entry name" value="PROKAR_LIPOPROTEIN"/>
    <property type="match status" value="1"/>
</dbReference>
<name>A0A1M5MMS4_9GAMM</name>
<evidence type="ECO:0000256" key="2">
    <source>
        <dbReference type="ARBA" id="ARBA00004371"/>
    </source>
</evidence>
<keyword evidence="13" id="KW-0862">Zinc</keyword>
<dbReference type="InterPro" id="IPR007484">
    <property type="entry name" value="Peptidase_M28"/>
</dbReference>
<dbReference type="RefSeq" id="WP_072895695.1">
    <property type="nucleotide sequence ID" value="NZ_FQWZ01000003.1"/>
</dbReference>
<dbReference type="GO" id="GO:0005576">
    <property type="term" value="C:extracellular region"/>
    <property type="evidence" value="ECO:0007669"/>
    <property type="project" value="UniProtKB-SubCell"/>
</dbReference>